<keyword evidence="4 6" id="KW-0663">Pyridoxal phosphate</keyword>
<dbReference type="GO" id="GO:0030170">
    <property type="term" value="F:pyridoxal phosphate binding"/>
    <property type="evidence" value="ECO:0007669"/>
    <property type="project" value="InterPro"/>
</dbReference>
<evidence type="ECO:0000256" key="4">
    <source>
        <dbReference type="ARBA" id="ARBA00022898"/>
    </source>
</evidence>
<dbReference type="Gene3D" id="3.40.640.10">
    <property type="entry name" value="Type I PLP-dependent aspartate aminotransferase-like (Major domain)"/>
    <property type="match status" value="1"/>
</dbReference>
<dbReference type="InterPro" id="IPR015422">
    <property type="entry name" value="PyrdxlP-dep_Trfase_small"/>
</dbReference>
<evidence type="ECO:0000256" key="5">
    <source>
        <dbReference type="ARBA" id="ARBA00023239"/>
    </source>
</evidence>
<accession>A0A6I4P5Z8</accession>
<evidence type="ECO:0000256" key="2">
    <source>
        <dbReference type="ARBA" id="ARBA00009533"/>
    </source>
</evidence>
<evidence type="ECO:0000256" key="3">
    <source>
        <dbReference type="ARBA" id="ARBA00022793"/>
    </source>
</evidence>
<comment type="similarity">
    <text evidence="2 7">Belongs to the group II decarboxylase family.</text>
</comment>
<dbReference type="EMBL" id="WSTA01000042">
    <property type="protein sequence ID" value="MWB98954.1"/>
    <property type="molecule type" value="Genomic_DNA"/>
</dbReference>
<dbReference type="GO" id="GO:0008483">
    <property type="term" value="F:transaminase activity"/>
    <property type="evidence" value="ECO:0007669"/>
    <property type="project" value="UniProtKB-KW"/>
</dbReference>
<evidence type="ECO:0000256" key="1">
    <source>
        <dbReference type="ARBA" id="ARBA00001933"/>
    </source>
</evidence>
<gene>
    <name evidence="8" type="ORF">GB864_10390</name>
</gene>
<keyword evidence="5 7" id="KW-0456">Lyase</keyword>
<keyword evidence="8" id="KW-0808">Transferase</keyword>
<dbReference type="Pfam" id="PF00282">
    <property type="entry name" value="Pyridoxal_deC"/>
    <property type="match status" value="1"/>
</dbReference>
<dbReference type="SUPFAM" id="SSF53383">
    <property type="entry name" value="PLP-dependent transferases"/>
    <property type="match status" value="1"/>
</dbReference>
<evidence type="ECO:0000313" key="9">
    <source>
        <dbReference type="Proteomes" id="UP000438182"/>
    </source>
</evidence>
<dbReference type="InterPro" id="IPR015424">
    <property type="entry name" value="PyrdxlP-dep_Trfase"/>
</dbReference>
<reference evidence="8 9" key="1">
    <citation type="submission" date="2019-12" db="EMBL/GenBank/DDBJ databases">
        <authorList>
            <person name="Kim Y.S."/>
        </authorList>
    </citation>
    <scope>NUCLEOTIDE SEQUENCE [LARGE SCALE GENOMIC DNA]</scope>
    <source>
        <strain evidence="8 9">MMS17-SY077</strain>
    </source>
</reference>
<sequence length="319" mass="32343">MLSRSAGFAALAAARDAVLERAGGDARDGLAGAPRVRVLTGAEGHETIDSAARMLGLGVPGKVAADAQGRLDPAALEAALASGRSPTIVVLQAGNLHSGAFDQFEDAIGVAHRAGAWVHIDGAFGLWAGASPRTAALVRGIEAADSWSTDAHKTLNVPYDCGVSIVADPTAAVRALGLSASYLEAVAGDADPHDRVPELSRRARGVPVWAALRSLGVDGVAGLVDGLVVAAQGIAAGIARIPGLEVRNDVVFTQVCAGFADDERTRALGAALAEEGEVFASPSTWHGRAVVRCSVSNAGTDARAVARTVAAFERAAAQL</sequence>
<feature type="modified residue" description="N6-(pyridoxal phosphate)lysine" evidence="6">
    <location>
        <position position="153"/>
    </location>
</feature>
<proteinExistence type="inferred from homology"/>
<dbReference type="AlphaFoldDB" id="A0A6I4P5Z8"/>
<dbReference type="PANTHER" id="PTHR11999">
    <property type="entry name" value="GROUP II PYRIDOXAL-5-PHOSPHATE DECARBOXYLASE"/>
    <property type="match status" value="1"/>
</dbReference>
<evidence type="ECO:0000313" key="8">
    <source>
        <dbReference type="EMBL" id="MWB98954.1"/>
    </source>
</evidence>
<protein>
    <submittedName>
        <fullName evidence="8">Aspartate aminotransferase family protein</fullName>
    </submittedName>
</protein>
<dbReference type="Proteomes" id="UP000438182">
    <property type="component" value="Unassembled WGS sequence"/>
</dbReference>
<name>A0A6I4P5Z8_9MICO</name>
<evidence type="ECO:0000256" key="6">
    <source>
        <dbReference type="PIRSR" id="PIRSR602129-50"/>
    </source>
</evidence>
<dbReference type="PANTHER" id="PTHR11999:SF70">
    <property type="entry name" value="MIP05841P"/>
    <property type="match status" value="1"/>
</dbReference>
<keyword evidence="3" id="KW-0210">Decarboxylase</keyword>
<comment type="caution">
    <text evidence="8">The sequence shown here is derived from an EMBL/GenBank/DDBJ whole genome shotgun (WGS) entry which is preliminary data.</text>
</comment>
<organism evidence="8 9">
    <name type="scientific">Agromyces seonyuensis</name>
    <dbReference type="NCBI Taxonomy" id="2662446"/>
    <lineage>
        <taxon>Bacteria</taxon>
        <taxon>Bacillati</taxon>
        <taxon>Actinomycetota</taxon>
        <taxon>Actinomycetes</taxon>
        <taxon>Micrococcales</taxon>
        <taxon>Microbacteriaceae</taxon>
        <taxon>Agromyces</taxon>
    </lineage>
</organism>
<dbReference type="Gene3D" id="3.90.1150.10">
    <property type="entry name" value="Aspartate Aminotransferase, domain 1"/>
    <property type="match status" value="1"/>
</dbReference>
<comment type="cofactor">
    <cofactor evidence="1 6 7">
        <name>pyridoxal 5'-phosphate</name>
        <dbReference type="ChEBI" id="CHEBI:597326"/>
    </cofactor>
</comment>
<dbReference type="GO" id="GO:0019752">
    <property type="term" value="P:carboxylic acid metabolic process"/>
    <property type="evidence" value="ECO:0007669"/>
    <property type="project" value="InterPro"/>
</dbReference>
<dbReference type="InterPro" id="IPR010977">
    <property type="entry name" value="Aromatic_deC"/>
</dbReference>
<dbReference type="InterPro" id="IPR002129">
    <property type="entry name" value="PyrdxlP-dep_de-COase"/>
</dbReference>
<dbReference type="RefSeq" id="WP_160424750.1">
    <property type="nucleotide sequence ID" value="NZ_WSTA01000042.1"/>
</dbReference>
<dbReference type="InterPro" id="IPR015421">
    <property type="entry name" value="PyrdxlP-dep_Trfase_major"/>
</dbReference>
<keyword evidence="9" id="KW-1185">Reference proteome</keyword>
<evidence type="ECO:0000256" key="7">
    <source>
        <dbReference type="RuleBase" id="RU000382"/>
    </source>
</evidence>
<dbReference type="GO" id="GO:0004058">
    <property type="term" value="F:aromatic-L-amino-acid decarboxylase activity"/>
    <property type="evidence" value="ECO:0007669"/>
    <property type="project" value="UniProtKB-ARBA"/>
</dbReference>
<keyword evidence="8" id="KW-0032">Aminotransferase</keyword>